<dbReference type="Pfam" id="PF00642">
    <property type="entry name" value="zf-CCCH"/>
    <property type="match status" value="1"/>
</dbReference>
<dbReference type="EnsemblMetazoa" id="CapteT77329">
    <property type="protein sequence ID" value="CapteP77329"/>
    <property type="gene ID" value="CapteG77329"/>
</dbReference>
<evidence type="ECO:0000313" key="10">
    <source>
        <dbReference type="EnsemblMetazoa" id="CapteP70214"/>
    </source>
</evidence>
<reference evidence="8 11" key="2">
    <citation type="journal article" date="2013" name="Nature">
        <title>Insights into bilaterian evolution from three spiralian genomes.</title>
        <authorList>
            <person name="Simakov O."/>
            <person name="Marletaz F."/>
            <person name="Cho S.J."/>
            <person name="Edsinger-Gonzales E."/>
            <person name="Havlak P."/>
            <person name="Hellsten U."/>
            <person name="Kuo D.H."/>
            <person name="Larsson T."/>
            <person name="Lv J."/>
            <person name="Arendt D."/>
            <person name="Savage R."/>
            <person name="Osoegawa K."/>
            <person name="de Jong P."/>
            <person name="Grimwood J."/>
            <person name="Chapman J.A."/>
            <person name="Shapiro H."/>
            <person name="Aerts A."/>
            <person name="Otillar R.P."/>
            <person name="Terry A.Y."/>
            <person name="Boore J.L."/>
            <person name="Grigoriev I.V."/>
            <person name="Lindberg D.R."/>
            <person name="Seaver E.C."/>
            <person name="Weisblat D.A."/>
            <person name="Putnam N.H."/>
            <person name="Rokhsar D.S."/>
        </authorList>
    </citation>
    <scope>NUCLEOTIDE SEQUENCE</scope>
    <source>
        <strain evidence="8 11">I ESC-2004</strain>
    </source>
</reference>
<dbReference type="EMBL" id="AMQN01033631">
    <property type="status" value="NOT_ANNOTATED_CDS"/>
    <property type="molecule type" value="Genomic_DNA"/>
</dbReference>
<keyword evidence="11" id="KW-1185">Reference proteome</keyword>
<organism evidence="8">
    <name type="scientific">Capitella teleta</name>
    <name type="common">Polychaete worm</name>
    <dbReference type="NCBI Taxonomy" id="283909"/>
    <lineage>
        <taxon>Eukaryota</taxon>
        <taxon>Metazoa</taxon>
        <taxon>Spiralia</taxon>
        <taxon>Lophotrochozoa</taxon>
        <taxon>Annelida</taxon>
        <taxon>Polychaeta</taxon>
        <taxon>Sedentaria</taxon>
        <taxon>Scolecida</taxon>
        <taxon>Capitellidae</taxon>
        <taxon>Capitella</taxon>
    </lineage>
</organism>
<dbReference type="EMBL" id="KB303857">
    <property type="protein sequence ID" value="ELU02673.1"/>
    <property type="molecule type" value="Genomic_DNA"/>
</dbReference>
<evidence type="ECO:0000256" key="6">
    <source>
        <dbReference type="PROSITE-ProRule" id="PRU00723"/>
    </source>
</evidence>
<feature type="zinc finger region" description="C3H1-type" evidence="6">
    <location>
        <begin position="83"/>
        <end position="109"/>
    </location>
</feature>
<dbReference type="PANTHER" id="PTHR46156">
    <property type="entry name" value="CCCH ZINGC FINGER"/>
    <property type="match status" value="1"/>
</dbReference>
<dbReference type="Proteomes" id="UP000014760">
    <property type="component" value="Unassembled WGS sequence"/>
</dbReference>
<dbReference type="PANTHER" id="PTHR46156:SF1">
    <property type="entry name" value="ZINC FINGER CCCH DOMAIN-CONTAINING PROTEIN 3"/>
    <property type="match status" value="1"/>
</dbReference>
<proteinExistence type="predicted"/>
<dbReference type="InterPro" id="IPR000571">
    <property type="entry name" value="Znf_CCCH"/>
</dbReference>
<evidence type="ECO:0000256" key="4">
    <source>
        <dbReference type="ARBA" id="ARBA00022833"/>
    </source>
</evidence>
<dbReference type="STRING" id="283909.R7T5D6"/>
<dbReference type="OrthoDB" id="3247158at2759"/>
<accession>R7T5D6</accession>
<feature type="domain" description="C3H1-type" evidence="7">
    <location>
        <begin position="83"/>
        <end position="109"/>
    </location>
</feature>
<evidence type="ECO:0000259" key="7">
    <source>
        <dbReference type="PROSITE" id="PS50103"/>
    </source>
</evidence>
<keyword evidence="2" id="KW-0677">Repeat</keyword>
<feature type="non-terminal residue" evidence="8">
    <location>
        <position position="109"/>
    </location>
</feature>
<gene>
    <name evidence="8" type="ORF">CAPTEDRAFT_70214</name>
    <name evidence="9" type="ORF">CAPTEDRAFT_77329</name>
</gene>
<dbReference type="Gene3D" id="4.10.1000.10">
    <property type="entry name" value="Zinc finger, CCCH-type"/>
    <property type="match status" value="1"/>
</dbReference>
<evidence type="ECO:0000313" key="8">
    <source>
        <dbReference type="EMBL" id="ELT88206.1"/>
    </source>
</evidence>
<dbReference type="SMART" id="SM00356">
    <property type="entry name" value="ZnF_C3H1"/>
    <property type="match status" value="4"/>
</dbReference>
<dbReference type="FunFam" id="4.10.1000.10:FF:000008">
    <property type="entry name" value="zinc finger CCCH domain-containing protein 3"/>
    <property type="match status" value="1"/>
</dbReference>
<evidence type="ECO:0000256" key="2">
    <source>
        <dbReference type="ARBA" id="ARBA00022737"/>
    </source>
</evidence>
<reference evidence="10" key="3">
    <citation type="submission" date="2015-06" db="UniProtKB">
        <authorList>
            <consortium name="EnsemblMetazoa"/>
        </authorList>
    </citation>
    <scope>IDENTIFICATION</scope>
</reference>
<sequence>RKSSLKYCIYYNRFGRCYRGNKCPNTHDPKRVAVCTRFLRGTCKITDCAFSHVVAAEKMPTCEHFLRGACSRDHCPYLHVKVSENAEVCPAFAIGFCPLADKCKKKHIL</sequence>
<keyword evidence="3 6" id="KW-0863">Zinc-finger</keyword>
<dbReference type="EMBL" id="AMQN01001595">
    <property type="status" value="NOT_ANNOTATED_CDS"/>
    <property type="molecule type" value="Genomic_DNA"/>
</dbReference>
<dbReference type="EMBL" id="KB311948">
    <property type="protein sequence ID" value="ELT88206.1"/>
    <property type="molecule type" value="Genomic_DNA"/>
</dbReference>
<protein>
    <recommendedName>
        <fullName evidence="5">Zinc finger CCCH domain-containing protein 3</fullName>
    </recommendedName>
</protein>
<evidence type="ECO:0000256" key="1">
    <source>
        <dbReference type="ARBA" id="ARBA00022723"/>
    </source>
</evidence>
<evidence type="ECO:0000313" key="11">
    <source>
        <dbReference type="Proteomes" id="UP000014760"/>
    </source>
</evidence>
<feature type="zinc finger region" description="C3H1-type" evidence="6">
    <location>
        <begin position="2"/>
        <end position="30"/>
    </location>
</feature>
<keyword evidence="4 6" id="KW-0862">Zinc</keyword>
<dbReference type="AlphaFoldDB" id="R7T5D6"/>
<dbReference type="OMA" id="LECEEFT"/>
<dbReference type="HOGENOM" id="CLU_121262_1_0_1"/>
<keyword evidence="1 6" id="KW-0479">Metal-binding</keyword>
<dbReference type="PROSITE" id="PS50103">
    <property type="entry name" value="ZF_C3H1"/>
    <property type="match status" value="3"/>
</dbReference>
<reference evidence="11" key="1">
    <citation type="submission" date="2012-12" db="EMBL/GenBank/DDBJ databases">
        <authorList>
            <person name="Hellsten U."/>
            <person name="Grimwood J."/>
            <person name="Chapman J.A."/>
            <person name="Shapiro H."/>
            <person name="Aerts A."/>
            <person name="Otillar R.P."/>
            <person name="Terry A.Y."/>
            <person name="Boore J.L."/>
            <person name="Simakov O."/>
            <person name="Marletaz F."/>
            <person name="Cho S.-J."/>
            <person name="Edsinger-Gonzales E."/>
            <person name="Havlak P."/>
            <person name="Kuo D.-H."/>
            <person name="Larsson T."/>
            <person name="Lv J."/>
            <person name="Arendt D."/>
            <person name="Savage R."/>
            <person name="Osoegawa K."/>
            <person name="de Jong P."/>
            <person name="Lindberg D.R."/>
            <person name="Seaver E.C."/>
            <person name="Weisblat D.A."/>
            <person name="Putnam N.H."/>
            <person name="Grigoriev I.V."/>
            <person name="Rokhsar D.S."/>
        </authorList>
    </citation>
    <scope>NUCLEOTIDE SEQUENCE</scope>
    <source>
        <strain evidence="11">I ESC-2004</strain>
    </source>
</reference>
<feature type="domain" description="C3H1-type" evidence="7">
    <location>
        <begin position="2"/>
        <end position="30"/>
    </location>
</feature>
<dbReference type="GO" id="GO:0005634">
    <property type="term" value="C:nucleus"/>
    <property type="evidence" value="ECO:0007669"/>
    <property type="project" value="TreeGrafter"/>
</dbReference>
<feature type="non-terminal residue" evidence="8">
    <location>
        <position position="1"/>
    </location>
</feature>
<dbReference type="GO" id="GO:0008270">
    <property type="term" value="F:zinc ion binding"/>
    <property type="evidence" value="ECO:0007669"/>
    <property type="project" value="UniProtKB-KW"/>
</dbReference>
<feature type="domain" description="C3H1-type" evidence="7">
    <location>
        <begin position="56"/>
        <end position="82"/>
    </location>
</feature>
<name>R7T5D6_CAPTE</name>
<feature type="zinc finger region" description="C3H1-type" evidence="6">
    <location>
        <begin position="56"/>
        <end position="82"/>
    </location>
</feature>
<evidence type="ECO:0000256" key="3">
    <source>
        <dbReference type="ARBA" id="ARBA00022771"/>
    </source>
</evidence>
<evidence type="ECO:0000256" key="5">
    <source>
        <dbReference type="ARBA" id="ARBA00071600"/>
    </source>
</evidence>
<evidence type="ECO:0000313" key="9">
    <source>
        <dbReference type="EMBL" id="ELU02673.1"/>
    </source>
</evidence>
<dbReference type="EnsemblMetazoa" id="CapteT70214">
    <property type="protein sequence ID" value="CapteP70214"/>
    <property type="gene ID" value="CapteG70214"/>
</dbReference>